<organism evidence="9 10">
    <name type="scientific">Oncorhynchus kisutch</name>
    <name type="common">Coho salmon</name>
    <name type="synonym">Salmo kisutch</name>
    <dbReference type="NCBI Taxonomy" id="8019"/>
    <lineage>
        <taxon>Eukaryota</taxon>
        <taxon>Metazoa</taxon>
        <taxon>Chordata</taxon>
        <taxon>Craniata</taxon>
        <taxon>Vertebrata</taxon>
        <taxon>Euteleostomi</taxon>
        <taxon>Actinopterygii</taxon>
        <taxon>Neopterygii</taxon>
        <taxon>Teleostei</taxon>
        <taxon>Protacanthopterygii</taxon>
        <taxon>Salmoniformes</taxon>
        <taxon>Salmonidae</taxon>
        <taxon>Salmoninae</taxon>
        <taxon>Oncorhynchus</taxon>
    </lineage>
</organism>
<feature type="chain" id="PRO_5034550649" description="Shisa N-terminal domain-containing protein" evidence="7">
    <location>
        <begin position="28"/>
        <end position="282"/>
    </location>
</feature>
<evidence type="ECO:0000256" key="7">
    <source>
        <dbReference type="SAM" id="SignalP"/>
    </source>
</evidence>
<dbReference type="Proteomes" id="UP000694557">
    <property type="component" value="Unassembled WGS sequence"/>
</dbReference>
<evidence type="ECO:0000256" key="4">
    <source>
        <dbReference type="ARBA" id="ARBA00023136"/>
    </source>
</evidence>
<dbReference type="GO" id="GO:0045211">
    <property type="term" value="C:postsynaptic membrane"/>
    <property type="evidence" value="ECO:0007669"/>
    <property type="project" value="TreeGrafter"/>
</dbReference>
<feature type="signal peptide" evidence="7">
    <location>
        <begin position="1"/>
        <end position="27"/>
    </location>
</feature>
<feature type="region of interest" description="Disordered" evidence="5">
    <location>
        <begin position="31"/>
        <end position="59"/>
    </location>
</feature>
<keyword evidence="4 6" id="KW-0472">Membrane</keyword>
<name>A0A8C7LQY3_ONCKI</name>
<evidence type="ECO:0000256" key="1">
    <source>
        <dbReference type="ARBA" id="ARBA00004370"/>
    </source>
</evidence>
<keyword evidence="7" id="KW-0732">Signal</keyword>
<dbReference type="Ensembl" id="ENSOKIT00005125168.1">
    <property type="protein sequence ID" value="ENSOKIP00005117070.1"/>
    <property type="gene ID" value="ENSOKIG00005050660.1"/>
</dbReference>
<feature type="compositionally biased region" description="Basic and acidic residues" evidence="5">
    <location>
        <begin position="231"/>
        <end position="241"/>
    </location>
</feature>
<feature type="domain" description="Shisa N-terminal" evidence="8">
    <location>
        <begin position="89"/>
        <end position="140"/>
    </location>
</feature>
<dbReference type="PANTHER" id="PTHR31774:SF14">
    <property type="entry name" value="PROTEIN SHISA-8"/>
    <property type="match status" value="1"/>
</dbReference>
<accession>A0A8C7LQY3</accession>
<keyword evidence="10" id="KW-1185">Reference proteome</keyword>
<sequence>MGCTMAACPLSCLLLILSFILTGPSLAQDLTSSTTAGPDTVQTQTDNQTAPMTPTTTEPVTTLVTTEFSGMSTPSGDIADDEDAIPTKGTRCQGYYDVMGQWDPPFNCNMGVFLYCCGTCFYRFCCQFRGQRLDQSICSNYDTPIWANTGKPITTVTESHGNQERDRTHMIVYIICGVVAIMVLVGIFTKLGLEKSRGSAGAQNDLSNSRVMLCLPTIFREYDLLQKVRGRERERGEERHKGKETKRGRRSQYGQRYSIVIYRYQAKSVYHTSQRFCIYLAK</sequence>
<evidence type="ECO:0000256" key="2">
    <source>
        <dbReference type="ARBA" id="ARBA00022692"/>
    </source>
</evidence>
<evidence type="ECO:0000259" key="8">
    <source>
        <dbReference type="Pfam" id="PF13908"/>
    </source>
</evidence>
<dbReference type="InterPro" id="IPR053891">
    <property type="entry name" value="Shisa_N"/>
</dbReference>
<dbReference type="InterPro" id="IPR026910">
    <property type="entry name" value="Shisa"/>
</dbReference>
<evidence type="ECO:0000256" key="3">
    <source>
        <dbReference type="ARBA" id="ARBA00022989"/>
    </source>
</evidence>
<feature type="transmembrane region" description="Helical" evidence="6">
    <location>
        <begin position="170"/>
        <end position="189"/>
    </location>
</feature>
<feature type="region of interest" description="Disordered" evidence="5">
    <location>
        <begin position="231"/>
        <end position="251"/>
    </location>
</feature>
<proteinExistence type="predicted"/>
<evidence type="ECO:0000256" key="5">
    <source>
        <dbReference type="SAM" id="MobiDB-lite"/>
    </source>
</evidence>
<dbReference type="PANTHER" id="PTHR31774">
    <property type="entry name" value="PROTEIN SHISA-9-RELATED"/>
    <property type="match status" value="1"/>
</dbReference>
<keyword evidence="3 6" id="KW-1133">Transmembrane helix</keyword>
<evidence type="ECO:0000256" key="6">
    <source>
        <dbReference type="SAM" id="Phobius"/>
    </source>
</evidence>
<reference evidence="9" key="2">
    <citation type="submission" date="2025-09" db="UniProtKB">
        <authorList>
            <consortium name="Ensembl"/>
        </authorList>
    </citation>
    <scope>IDENTIFICATION</scope>
</reference>
<dbReference type="GeneTree" id="ENSGT00940000163663"/>
<keyword evidence="2 6" id="KW-0812">Transmembrane</keyword>
<dbReference type="Pfam" id="PF13908">
    <property type="entry name" value="Shisa_N"/>
    <property type="match status" value="1"/>
</dbReference>
<dbReference type="GO" id="GO:0032281">
    <property type="term" value="C:AMPA glutamate receptor complex"/>
    <property type="evidence" value="ECO:0007669"/>
    <property type="project" value="TreeGrafter"/>
</dbReference>
<feature type="compositionally biased region" description="Polar residues" evidence="5">
    <location>
        <begin position="31"/>
        <end position="52"/>
    </location>
</feature>
<evidence type="ECO:0000313" key="10">
    <source>
        <dbReference type="Proteomes" id="UP000694557"/>
    </source>
</evidence>
<dbReference type="GO" id="GO:0032591">
    <property type="term" value="C:dendritic spine membrane"/>
    <property type="evidence" value="ECO:0007669"/>
    <property type="project" value="TreeGrafter"/>
</dbReference>
<comment type="subcellular location">
    <subcellularLocation>
        <location evidence="1">Membrane</location>
    </subcellularLocation>
</comment>
<reference evidence="9" key="1">
    <citation type="submission" date="2025-08" db="UniProtKB">
        <authorList>
            <consortium name="Ensembl"/>
        </authorList>
    </citation>
    <scope>IDENTIFICATION</scope>
</reference>
<dbReference type="AlphaFoldDB" id="A0A8C7LQY3"/>
<dbReference type="GO" id="GO:0048172">
    <property type="term" value="P:regulation of short-term neuronal synaptic plasticity"/>
    <property type="evidence" value="ECO:0007669"/>
    <property type="project" value="TreeGrafter"/>
</dbReference>
<dbReference type="GO" id="GO:0014069">
    <property type="term" value="C:postsynaptic density"/>
    <property type="evidence" value="ECO:0007669"/>
    <property type="project" value="TreeGrafter"/>
</dbReference>
<protein>
    <recommendedName>
        <fullName evidence="8">Shisa N-terminal domain-containing protein</fullName>
    </recommendedName>
</protein>
<evidence type="ECO:0000313" key="9">
    <source>
        <dbReference type="Ensembl" id="ENSOKIP00005117070.1"/>
    </source>
</evidence>